<reference evidence="2" key="1">
    <citation type="submission" date="2015-11" db="EMBL/GenBank/DDBJ databases">
        <title>De novo transcriptome assembly of four potential Pierce s Disease insect vectors from Arizona vineyards.</title>
        <authorList>
            <person name="Tassone E.E."/>
        </authorList>
    </citation>
    <scope>NUCLEOTIDE SEQUENCE</scope>
</reference>
<sequence>VDRSEESDDFEHRRRKPIRPRVIKPRIDVKNPNNGVKKPNTGRGGTNTSIKLERGNIPETVDPNNPSSWNQFKNDLISGAASELGAQLVDGVVEILDSCRTYLMEIKSSNPLDCKDFNDVVE</sequence>
<feature type="region of interest" description="Disordered" evidence="1">
    <location>
        <begin position="27"/>
        <end position="51"/>
    </location>
</feature>
<gene>
    <name evidence="2" type="ORF">g.17081</name>
</gene>
<accession>A0A1B6L2S8</accession>
<name>A0A1B6L2S8_9HEMI</name>
<organism evidence="2">
    <name type="scientific">Graphocephala atropunctata</name>
    <dbReference type="NCBI Taxonomy" id="36148"/>
    <lineage>
        <taxon>Eukaryota</taxon>
        <taxon>Metazoa</taxon>
        <taxon>Ecdysozoa</taxon>
        <taxon>Arthropoda</taxon>
        <taxon>Hexapoda</taxon>
        <taxon>Insecta</taxon>
        <taxon>Pterygota</taxon>
        <taxon>Neoptera</taxon>
        <taxon>Paraneoptera</taxon>
        <taxon>Hemiptera</taxon>
        <taxon>Auchenorrhyncha</taxon>
        <taxon>Membracoidea</taxon>
        <taxon>Cicadellidae</taxon>
        <taxon>Cicadellinae</taxon>
        <taxon>Cicadellini</taxon>
        <taxon>Graphocephala</taxon>
    </lineage>
</organism>
<evidence type="ECO:0000313" key="2">
    <source>
        <dbReference type="EMBL" id="JAT17844.1"/>
    </source>
</evidence>
<dbReference type="EMBL" id="GEBQ01022133">
    <property type="protein sequence ID" value="JAT17844.1"/>
    <property type="molecule type" value="Transcribed_RNA"/>
</dbReference>
<proteinExistence type="predicted"/>
<feature type="compositionally biased region" description="Low complexity" evidence="1">
    <location>
        <begin position="30"/>
        <end position="39"/>
    </location>
</feature>
<protein>
    <submittedName>
        <fullName evidence="2">Uncharacterized protein</fullName>
    </submittedName>
</protein>
<feature type="non-terminal residue" evidence="2">
    <location>
        <position position="1"/>
    </location>
</feature>
<dbReference type="AlphaFoldDB" id="A0A1B6L2S8"/>
<evidence type="ECO:0000256" key="1">
    <source>
        <dbReference type="SAM" id="MobiDB-lite"/>
    </source>
</evidence>